<accession>A0A1G7P6Q2</accession>
<reference evidence="2 3" key="1">
    <citation type="submission" date="2016-10" db="EMBL/GenBank/DDBJ databases">
        <authorList>
            <person name="de Groot N.N."/>
        </authorList>
    </citation>
    <scope>NUCLEOTIDE SEQUENCE [LARGE SCALE GENOMIC DNA]</scope>
    <source>
        <strain evidence="2 3">GAS232</strain>
    </source>
</reference>
<keyword evidence="3" id="KW-1185">Reference proteome</keyword>
<feature type="region of interest" description="Disordered" evidence="1">
    <location>
        <begin position="161"/>
        <end position="187"/>
    </location>
</feature>
<evidence type="ECO:0000313" key="3">
    <source>
        <dbReference type="Proteomes" id="UP000182427"/>
    </source>
</evidence>
<gene>
    <name evidence="2" type="ORF">SAMN05444167_3404</name>
</gene>
<dbReference type="EMBL" id="LT629690">
    <property type="protein sequence ID" value="SDF81965.1"/>
    <property type="molecule type" value="Genomic_DNA"/>
</dbReference>
<dbReference type="AlphaFoldDB" id="A0A1G7P6Q2"/>
<sequence length="470" mass="50802">MRCTTRPTCTRRTTRREIAVETRKTHDGRSGFERYTAATVKRFHIFVIAFVMPFVALAQDHVSSPGYNSVIPELRGDRYNIDRDLQIALRTFNGQNSLDMRDRSVGVVDRSISGSLRTNASTDVIAEGVVLRTDAYLAPDKNSMVTVLTVLPTVILRAPAGFPNSPTGSNRSTTRHRDVLSAAPPPPQGSTLRFALAGGTVYFDDNNGATVRQTAVRYPGPGENLVFFGQTIVGGPSDPPSAVLLLRSACSPQDHTCSSIDGNVANSDALMARLPFGMATVGAYNAAGAAIADASREGIRGWAGSLEVHYNVGQGDIRRLSGPEIDMPPFTPSAMDESFVRAHILRSDANLTTGGLGVVTNSVAAVDKVYQGLTPRERTIDITQRGGLLWKDSTVVMAALTPTQQPLVEGGDYFLAVGRTLDNRWELRAAWRVVDDQVFALDRPRSVAISHDGGSYWKSTALFLKSHGLQ</sequence>
<evidence type="ECO:0000256" key="1">
    <source>
        <dbReference type="SAM" id="MobiDB-lite"/>
    </source>
</evidence>
<organism evidence="2 3">
    <name type="scientific">Terriglobus roseus</name>
    <dbReference type="NCBI Taxonomy" id="392734"/>
    <lineage>
        <taxon>Bacteria</taxon>
        <taxon>Pseudomonadati</taxon>
        <taxon>Acidobacteriota</taxon>
        <taxon>Terriglobia</taxon>
        <taxon>Terriglobales</taxon>
        <taxon>Acidobacteriaceae</taxon>
        <taxon>Terriglobus</taxon>
    </lineage>
</organism>
<protein>
    <submittedName>
        <fullName evidence="2">Uncharacterized protein</fullName>
    </submittedName>
</protein>
<proteinExistence type="predicted"/>
<evidence type="ECO:0000313" key="2">
    <source>
        <dbReference type="EMBL" id="SDF81965.1"/>
    </source>
</evidence>
<name>A0A1G7P6Q2_9BACT</name>
<dbReference type="Proteomes" id="UP000182427">
    <property type="component" value="Chromosome I"/>
</dbReference>